<keyword evidence="2" id="KW-1185">Reference proteome</keyword>
<protein>
    <submittedName>
        <fullName evidence="1">Uncharacterized protein</fullName>
    </submittedName>
</protein>
<reference evidence="1" key="1">
    <citation type="journal article" date="2023" name="Plant J.">
        <title>The genome of the king protea, Protea cynaroides.</title>
        <authorList>
            <person name="Chang J."/>
            <person name="Duong T.A."/>
            <person name="Schoeman C."/>
            <person name="Ma X."/>
            <person name="Roodt D."/>
            <person name="Barker N."/>
            <person name="Li Z."/>
            <person name="Van de Peer Y."/>
            <person name="Mizrachi E."/>
        </authorList>
    </citation>
    <scope>NUCLEOTIDE SEQUENCE</scope>
    <source>
        <tissue evidence="1">Young leaves</tissue>
    </source>
</reference>
<organism evidence="1 2">
    <name type="scientific">Protea cynaroides</name>
    <dbReference type="NCBI Taxonomy" id="273540"/>
    <lineage>
        <taxon>Eukaryota</taxon>
        <taxon>Viridiplantae</taxon>
        <taxon>Streptophyta</taxon>
        <taxon>Embryophyta</taxon>
        <taxon>Tracheophyta</taxon>
        <taxon>Spermatophyta</taxon>
        <taxon>Magnoliopsida</taxon>
        <taxon>Proteales</taxon>
        <taxon>Proteaceae</taxon>
        <taxon>Protea</taxon>
    </lineage>
</organism>
<sequence>MWNSGGSPELIDCSMVFDNDETIRVSTEPLITDFGMEVIMQGGVVRPSTVSTIYAGVIPMVGGVRGSSETSSFSQGLVTTPVSSIHDNGVRTLMATADSAVVGVPPAGRTKVDLRHLLGKGLMADSIPISAVGGQVDEGIGKLKRYFPYGSDSLP</sequence>
<dbReference type="Proteomes" id="UP001141806">
    <property type="component" value="Unassembled WGS sequence"/>
</dbReference>
<dbReference type="EMBL" id="JAMYWD010000003">
    <property type="protein sequence ID" value="KAJ4975712.1"/>
    <property type="molecule type" value="Genomic_DNA"/>
</dbReference>
<evidence type="ECO:0000313" key="1">
    <source>
        <dbReference type="EMBL" id="KAJ4975712.1"/>
    </source>
</evidence>
<name>A0A9Q0KRX4_9MAGN</name>
<evidence type="ECO:0000313" key="2">
    <source>
        <dbReference type="Proteomes" id="UP001141806"/>
    </source>
</evidence>
<comment type="caution">
    <text evidence="1">The sequence shown here is derived from an EMBL/GenBank/DDBJ whole genome shotgun (WGS) entry which is preliminary data.</text>
</comment>
<accession>A0A9Q0KRX4</accession>
<gene>
    <name evidence="1" type="ORF">NE237_000818</name>
</gene>
<dbReference type="AlphaFoldDB" id="A0A9Q0KRX4"/>
<proteinExistence type="predicted"/>